<organism evidence="1 2">
    <name type="scientific">Rhodotorula taiwanensis</name>
    <dbReference type="NCBI Taxonomy" id="741276"/>
    <lineage>
        <taxon>Eukaryota</taxon>
        <taxon>Fungi</taxon>
        <taxon>Dikarya</taxon>
        <taxon>Basidiomycota</taxon>
        <taxon>Pucciniomycotina</taxon>
        <taxon>Microbotryomycetes</taxon>
        <taxon>Sporidiobolales</taxon>
        <taxon>Sporidiobolaceae</taxon>
        <taxon>Rhodotorula</taxon>
    </lineage>
</organism>
<gene>
    <name evidence="1" type="ORF">BMF94_5558</name>
</gene>
<dbReference type="InterPro" id="IPR023213">
    <property type="entry name" value="CAT-like_dom_sf"/>
</dbReference>
<accession>A0A2S5B3A9</accession>
<dbReference type="Gene3D" id="3.30.559.10">
    <property type="entry name" value="Chloramphenicol acetyltransferase-like domain"/>
    <property type="match status" value="1"/>
</dbReference>
<dbReference type="AlphaFoldDB" id="A0A2S5B3A9"/>
<name>A0A2S5B3A9_9BASI</name>
<reference evidence="1 2" key="1">
    <citation type="journal article" date="2018" name="Front. Microbiol.">
        <title>Prospects for Fungal Bioremediation of Acidic Radioactive Waste Sites: Characterization and Genome Sequence of Rhodotorula taiwanensis MD1149.</title>
        <authorList>
            <person name="Tkavc R."/>
            <person name="Matrosova V.Y."/>
            <person name="Grichenko O.E."/>
            <person name="Gostincar C."/>
            <person name="Volpe R.P."/>
            <person name="Klimenkova P."/>
            <person name="Gaidamakova E.K."/>
            <person name="Zhou C.E."/>
            <person name="Stewart B.J."/>
            <person name="Lyman M.G."/>
            <person name="Malfatti S.A."/>
            <person name="Rubinfeld B."/>
            <person name="Courtot M."/>
            <person name="Singh J."/>
            <person name="Dalgard C.L."/>
            <person name="Hamilton T."/>
            <person name="Frey K.G."/>
            <person name="Gunde-Cimerman N."/>
            <person name="Dugan L."/>
            <person name="Daly M.J."/>
        </authorList>
    </citation>
    <scope>NUCLEOTIDE SEQUENCE [LARGE SCALE GENOMIC DNA]</scope>
    <source>
        <strain evidence="1 2">MD1149</strain>
    </source>
</reference>
<sequence length="548" mass="60181">MTGASNAARQLGPTEKSFYLGSRGDGPESGVNDMYLHIGVRARPSLLTRDRILKTWSAVLDAHPLLSAGVEFVDYEDISFRSCSSAAGTEALHPRTEELVAFESGRSASEIISSYLNGPRTLSDEKLSYLVISRPGSAADVAFGSAADHVDDEMRDFDFFLFSTHFLGDGMALHSTAGEFFRLLTAEQNDEISPSKRTVSLPVAAEDRLPIGLTNTRFGAGIARADYEKEQARQIGAHTFPRERLGPRQTLVPTVSYPAEKSKRILAACKSHGVTLAHSIFALAAVAYTKTAAPERRRPEMPLMLYSAVNIRPYLKPVKGSSDWYHLAIGFYNIILPSFFVKDASVARALFWHRAQSVKCQTTRIVKSPFLPTRTLLMAKQRETSSIRWEREADEQRARSIKSVENGLKELNVKQESDAAIAADHETEDGAPVTVESVAKVTSTSTFVPQTALMGLSMLGNLDGMYKHAEYSGVELHSLTTGSRQRAGALLLFAYTFAGKLWLSLGYDVNGFERGVIEKWWDALQCGIDGLLLDENAIDDVGSSRGRQ</sequence>
<dbReference type="OrthoDB" id="3355480at2759"/>
<evidence type="ECO:0000313" key="2">
    <source>
        <dbReference type="Proteomes" id="UP000237144"/>
    </source>
</evidence>
<keyword evidence="2" id="KW-1185">Reference proteome</keyword>
<proteinExistence type="predicted"/>
<dbReference type="EMBL" id="PJQD01000085">
    <property type="protein sequence ID" value="POY71246.1"/>
    <property type="molecule type" value="Genomic_DNA"/>
</dbReference>
<comment type="caution">
    <text evidence="1">The sequence shown here is derived from an EMBL/GenBank/DDBJ whole genome shotgun (WGS) entry which is preliminary data.</text>
</comment>
<evidence type="ECO:0008006" key="3">
    <source>
        <dbReference type="Google" id="ProtNLM"/>
    </source>
</evidence>
<dbReference type="STRING" id="741276.A0A2S5B3A9"/>
<protein>
    <recommendedName>
        <fullName evidence="3">Condensation domain-containing protein</fullName>
    </recommendedName>
</protein>
<dbReference type="PANTHER" id="PTHR28037">
    <property type="entry name" value="ALCOHOL O-ACETYLTRANSFERASE 1-RELATED"/>
    <property type="match status" value="1"/>
</dbReference>
<evidence type="ECO:0000313" key="1">
    <source>
        <dbReference type="EMBL" id="POY71246.1"/>
    </source>
</evidence>
<dbReference type="InterPro" id="IPR052058">
    <property type="entry name" value="Alcohol_O-acetyltransferase"/>
</dbReference>
<dbReference type="PANTHER" id="PTHR28037:SF1">
    <property type="entry name" value="ALCOHOL O-ACETYLTRANSFERASE 1-RELATED"/>
    <property type="match status" value="1"/>
</dbReference>
<dbReference type="Proteomes" id="UP000237144">
    <property type="component" value="Unassembled WGS sequence"/>
</dbReference>
<dbReference type="Gene3D" id="3.30.559.30">
    <property type="entry name" value="Nonribosomal peptide synthetase, condensation domain"/>
    <property type="match status" value="1"/>
</dbReference>